<organism evidence="1">
    <name type="scientific">marine sediment metagenome</name>
    <dbReference type="NCBI Taxonomy" id="412755"/>
    <lineage>
        <taxon>unclassified sequences</taxon>
        <taxon>metagenomes</taxon>
        <taxon>ecological metagenomes</taxon>
    </lineage>
</organism>
<reference evidence="1" key="1">
    <citation type="journal article" date="2015" name="Nature">
        <title>Complex archaea that bridge the gap between prokaryotes and eukaryotes.</title>
        <authorList>
            <person name="Spang A."/>
            <person name="Saw J.H."/>
            <person name="Jorgensen S.L."/>
            <person name="Zaremba-Niedzwiedzka K."/>
            <person name="Martijn J."/>
            <person name="Lind A.E."/>
            <person name="van Eijk R."/>
            <person name="Schleper C."/>
            <person name="Guy L."/>
            <person name="Ettema T.J."/>
        </authorList>
    </citation>
    <scope>NUCLEOTIDE SEQUENCE</scope>
</reference>
<dbReference type="AlphaFoldDB" id="A0A0F9RKG1"/>
<dbReference type="EMBL" id="LAZR01003495">
    <property type="protein sequence ID" value="KKN17723.1"/>
    <property type="molecule type" value="Genomic_DNA"/>
</dbReference>
<name>A0A0F9RKG1_9ZZZZ</name>
<gene>
    <name evidence="1" type="ORF">LCGC14_0963020</name>
</gene>
<proteinExistence type="predicted"/>
<protein>
    <submittedName>
        <fullName evidence="1">Uncharacterized protein</fullName>
    </submittedName>
</protein>
<comment type="caution">
    <text evidence="1">The sequence shown here is derived from an EMBL/GenBank/DDBJ whole genome shotgun (WGS) entry which is preliminary data.</text>
</comment>
<evidence type="ECO:0000313" key="1">
    <source>
        <dbReference type="EMBL" id="KKN17723.1"/>
    </source>
</evidence>
<sequence>MIKLILRWTIGENSAFKLGSQAFEMLDYSIRFAKLIFNKLPNYTEYFVCHNNLAITSQKKVLKISTRNGVELKDVTNELPAWLKATGVKNSWWKYAIPRFDVKSYEIIIDNDIIFWELPATLKQAIRNKSLVALQDGVGKFYGDFLEDVNAVDSNLKLNAGLLGCPPGFEININCIDKKNMKDFFFSEQGFTALQFAKYTGSKLIIPLSEIQQLNANRINSLDLLENYKGGHFCGCSYDIEQFWKKNYCTFVKKKYREIVKHEFSSWNS</sequence>
<accession>A0A0F9RKG1</accession>